<dbReference type="PATRIC" id="fig|1110509.7.peg.1822"/>
<dbReference type="Proteomes" id="UP000005877">
    <property type="component" value="Chromosome"/>
</dbReference>
<reference evidence="1 2" key="1">
    <citation type="journal article" date="2012" name="PLoS ONE">
        <title>The genome characteristics and predicted function of methyl-group oxidation pathway in the obligate aceticlastic methanogens, Methanosaeta spp.</title>
        <authorList>
            <person name="Zhu J."/>
            <person name="Zheng H."/>
            <person name="Ai G."/>
            <person name="Zhang G."/>
            <person name="Liu D."/>
            <person name="Liu X."/>
            <person name="Dong X."/>
        </authorList>
    </citation>
    <scope>NUCLEOTIDE SEQUENCE [LARGE SCALE GENOMIC DNA]</scope>
    <source>
        <strain evidence="1 2">6Ac</strain>
    </source>
</reference>
<evidence type="ECO:0008006" key="3">
    <source>
        <dbReference type="Google" id="ProtNLM"/>
    </source>
</evidence>
<gene>
    <name evidence="1" type="ordered locus">Mhar_1640</name>
</gene>
<dbReference type="HOGENOM" id="CLU_037202_0_0_2"/>
<dbReference type="STRING" id="1110509.Mhar_1640"/>
<sequence>MDEARQSTINYLRSLIDEVKPIERVVLIDDIFGLLRVVLWLKTDDKDELRKRINEELKEKASPYWSEEIYFAPSEDEVEELFYERAWNEGLNDDSSESLRIVDRYRSHGSWLQSTVKSPWKVTGKRGGPPIIVFYSFKGGVGRSTALSSFAIQRTRMGEKVTVIDFDLDAPGIGVLLAADSKGTTAPWGVLDYMLERPYGKVVLGDYVHACRREEVTGSGEIKVIPAGQMDERYPSKLSRIDFEIPQNGQKLHPFILLLNQIRDELKPDWLLIDARAGLSEAAGLLLGGLAHMYVVFGTSSEQSWQGIRLILRRLGYQRVLEGESQLECLLVQAMITDVSEVAKSAIESFKDRARDEFAQYYYSADPENEEDEEDKDFWYVRDSDDEYAPHVPVAIRYQQFLAHFDVIDDVADRLTESPGYPDLAERITSRFGK</sequence>
<dbReference type="Gene3D" id="3.40.50.300">
    <property type="entry name" value="P-loop containing nucleotide triphosphate hydrolases"/>
    <property type="match status" value="1"/>
</dbReference>
<dbReference type="InterPro" id="IPR050678">
    <property type="entry name" value="DNA_Partitioning_ATPase"/>
</dbReference>
<dbReference type="PANTHER" id="PTHR13696">
    <property type="entry name" value="P-LOOP CONTAINING NUCLEOSIDE TRIPHOSPHATE HYDROLASE"/>
    <property type="match status" value="1"/>
</dbReference>
<dbReference type="EMBL" id="CP003117">
    <property type="protein sequence ID" value="AET65000.1"/>
    <property type="molecule type" value="Genomic_DNA"/>
</dbReference>
<proteinExistence type="predicted"/>
<dbReference type="PANTHER" id="PTHR13696:SF52">
    <property type="entry name" value="PARA FAMILY PROTEIN CT_582"/>
    <property type="match status" value="1"/>
</dbReference>
<protein>
    <recommendedName>
        <fullName evidence="3">AAA domain-containing protein</fullName>
    </recommendedName>
</protein>
<dbReference type="KEGG" id="mhi:Mhar_1640"/>
<organism evidence="1 2">
    <name type="scientific">Methanothrix harundinacea (strain 6Ac)</name>
    <name type="common">Methanosaeta harundinacea</name>
    <dbReference type="NCBI Taxonomy" id="1110509"/>
    <lineage>
        <taxon>Archaea</taxon>
        <taxon>Methanobacteriati</taxon>
        <taxon>Methanobacteriota</taxon>
        <taxon>Stenosarchaea group</taxon>
        <taxon>Methanomicrobia</taxon>
        <taxon>Methanotrichales</taxon>
        <taxon>Methanotrichaceae</taxon>
        <taxon>Methanothrix</taxon>
    </lineage>
</organism>
<dbReference type="NCBIfam" id="NF047398">
    <property type="entry name" value="AAA_KGGVGR"/>
    <property type="match status" value="1"/>
</dbReference>
<keyword evidence="2" id="KW-1185">Reference proteome</keyword>
<evidence type="ECO:0000313" key="2">
    <source>
        <dbReference type="Proteomes" id="UP000005877"/>
    </source>
</evidence>
<dbReference type="AlphaFoldDB" id="G7WPW9"/>
<accession>G7WPW9</accession>
<dbReference type="SUPFAM" id="SSF52540">
    <property type="entry name" value="P-loop containing nucleoside triphosphate hydrolases"/>
    <property type="match status" value="1"/>
</dbReference>
<evidence type="ECO:0000313" key="1">
    <source>
        <dbReference type="EMBL" id="AET65000.1"/>
    </source>
</evidence>
<dbReference type="InterPro" id="IPR027417">
    <property type="entry name" value="P-loop_NTPase"/>
</dbReference>
<name>G7WPW9_METH6</name>